<comment type="function">
    <text evidence="9">Allows the formation of correctly charged Gln-tRNA(Gln) through the transamidation of misacylated Glu-tRNA(Gln) in chloroplasts and mitochondria. The reaction takes place in the presence of glutamine and ATP through an activated gamma-phospho-Glu-tRNA(Gln).</text>
</comment>
<comment type="catalytic activity">
    <reaction evidence="7">
        <text>L-aspartyl-tRNA(Asn) + L-glutamine + ATP + H2O = L-asparaginyl-tRNA(Asn) + L-glutamate + ADP + phosphate + 2 H(+)</text>
        <dbReference type="Rhea" id="RHEA:14513"/>
        <dbReference type="Rhea" id="RHEA-COMP:9674"/>
        <dbReference type="Rhea" id="RHEA-COMP:9677"/>
        <dbReference type="ChEBI" id="CHEBI:15377"/>
        <dbReference type="ChEBI" id="CHEBI:15378"/>
        <dbReference type="ChEBI" id="CHEBI:29985"/>
        <dbReference type="ChEBI" id="CHEBI:30616"/>
        <dbReference type="ChEBI" id="CHEBI:43474"/>
        <dbReference type="ChEBI" id="CHEBI:58359"/>
        <dbReference type="ChEBI" id="CHEBI:78515"/>
        <dbReference type="ChEBI" id="CHEBI:78516"/>
        <dbReference type="ChEBI" id="CHEBI:456216"/>
    </reaction>
</comment>
<evidence type="ECO:0000256" key="6">
    <source>
        <dbReference type="ARBA" id="ARBA00023128"/>
    </source>
</evidence>
<keyword evidence="6 9" id="KW-0496">Mitochondrion</keyword>
<proteinExistence type="inferred from homology"/>
<comment type="catalytic activity">
    <reaction evidence="8 9">
        <text>L-glutamyl-tRNA(Gln) + L-glutamine + ATP + H2O = L-glutaminyl-tRNA(Gln) + L-glutamate + ADP + phosphate + H(+)</text>
        <dbReference type="Rhea" id="RHEA:17521"/>
        <dbReference type="Rhea" id="RHEA-COMP:9681"/>
        <dbReference type="Rhea" id="RHEA-COMP:9684"/>
        <dbReference type="ChEBI" id="CHEBI:15377"/>
        <dbReference type="ChEBI" id="CHEBI:15378"/>
        <dbReference type="ChEBI" id="CHEBI:29985"/>
        <dbReference type="ChEBI" id="CHEBI:30616"/>
        <dbReference type="ChEBI" id="CHEBI:43474"/>
        <dbReference type="ChEBI" id="CHEBI:58359"/>
        <dbReference type="ChEBI" id="CHEBI:78520"/>
        <dbReference type="ChEBI" id="CHEBI:78521"/>
        <dbReference type="ChEBI" id="CHEBI:456216"/>
    </reaction>
</comment>
<dbReference type="InterPro" id="IPR017959">
    <property type="entry name" value="Asn/Gln-tRNA_amidoTrfase_suB/E"/>
</dbReference>
<keyword evidence="4 9" id="KW-0067">ATP-binding</keyword>
<dbReference type="InterPro" id="IPR014746">
    <property type="entry name" value="Gln_synth/guanido_kin_cat_dom"/>
</dbReference>
<evidence type="ECO:0000256" key="7">
    <source>
        <dbReference type="ARBA" id="ARBA00047380"/>
    </source>
</evidence>
<dbReference type="InterPro" id="IPR018027">
    <property type="entry name" value="Asn/Gln_amidotransferase"/>
</dbReference>
<evidence type="ECO:0000256" key="8">
    <source>
        <dbReference type="ARBA" id="ARBA00047913"/>
    </source>
</evidence>
<evidence type="ECO:0000313" key="12">
    <source>
        <dbReference type="Proteomes" id="UP001190700"/>
    </source>
</evidence>
<dbReference type="GO" id="GO:0050567">
    <property type="term" value="F:glutaminyl-tRNA synthase (glutamine-hydrolyzing) activity"/>
    <property type="evidence" value="ECO:0007669"/>
    <property type="project" value="UniProtKB-UniRule"/>
</dbReference>
<dbReference type="HAMAP" id="MF_00121">
    <property type="entry name" value="GatB"/>
    <property type="match status" value="1"/>
</dbReference>
<reference evidence="11 12" key="1">
    <citation type="journal article" date="2015" name="Genome Biol. Evol.">
        <title>Comparative Genomics of a Bacterivorous Green Alga Reveals Evolutionary Causalities and Consequences of Phago-Mixotrophic Mode of Nutrition.</title>
        <authorList>
            <person name="Burns J.A."/>
            <person name="Paasch A."/>
            <person name="Narechania A."/>
            <person name="Kim E."/>
        </authorList>
    </citation>
    <scope>NUCLEOTIDE SEQUENCE [LARGE SCALE GENOMIC DNA]</scope>
    <source>
        <strain evidence="11 12">PLY_AMNH</strain>
    </source>
</reference>
<dbReference type="GO" id="GO:0032543">
    <property type="term" value="P:mitochondrial translation"/>
    <property type="evidence" value="ECO:0007669"/>
    <property type="project" value="UniProtKB-UniRule"/>
</dbReference>
<dbReference type="EMBL" id="LGRX02000370">
    <property type="protein sequence ID" value="KAK3288757.1"/>
    <property type="molecule type" value="Genomic_DNA"/>
</dbReference>
<dbReference type="SUPFAM" id="SSF55931">
    <property type="entry name" value="Glutamine synthetase/guanido kinase"/>
    <property type="match status" value="1"/>
</dbReference>
<dbReference type="EC" id="6.3.5.-" evidence="9"/>
<dbReference type="GO" id="GO:0070681">
    <property type="term" value="P:glutaminyl-tRNAGln biosynthesis via transamidation"/>
    <property type="evidence" value="ECO:0007669"/>
    <property type="project" value="UniProtKB-UniRule"/>
</dbReference>
<dbReference type="AlphaFoldDB" id="A0AAE0H2G4"/>
<dbReference type="PANTHER" id="PTHR11659:SF0">
    <property type="entry name" value="GLUTAMYL-TRNA(GLN) AMIDOTRANSFERASE SUBUNIT B, MITOCHONDRIAL"/>
    <property type="match status" value="1"/>
</dbReference>
<keyword evidence="2 9" id="KW-0436">Ligase</keyword>
<dbReference type="SMART" id="SM00845">
    <property type="entry name" value="GatB_Yqey"/>
    <property type="match status" value="1"/>
</dbReference>
<keyword evidence="5 9" id="KW-0648">Protein biosynthesis</keyword>
<dbReference type="Proteomes" id="UP001190700">
    <property type="component" value="Unassembled WGS sequence"/>
</dbReference>
<comment type="caution">
    <text evidence="11">The sequence shown here is derived from an EMBL/GenBank/DDBJ whole genome shotgun (WGS) entry which is preliminary data.</text>
</comment>
<evidence type="ECO:0000256" key="4">
    <source>
        <dbReference type="ARBA" id="ARBA00022840"/>
    </source>
</evidence>
<accession>A0AAE0H2G4</accession>
<dbReference type="Gene3D" id="1.10.10.410">
    <property type="match status" value="1"/>
</dbReference>
<keyword evidence="9" id="KW-0150">Chloroplast</keyword>
<comment type="subcellular location">
    <subcellularLocation>
        <location evidence="9">Mitochondrion</location>
    </subcellularLocation>
    <subcellularLocation>
        <location evidence="9">Plastid</location>
        <location evidence="9">Chloroplast</location>
    </subcellularLocation>
</comment>
<dbReference type="GO" id="GO:0005524">
    <property type="term" value="F:ATP binding"/>
    <property type="evidence" value="ECO:0007669"/>
    <property type="project" value="UniProtKB-KW"/>
</dbReference>
<name>A0AAE0H2G4_9CHLO</name>
<evidence type="ECO:0000259" key="10">
    <source>
        <dbReference type="SMART" id="SM00845"/>
    </source>
</evidence>
<dbReference type="FunFam" id="1.10.10.410:FF:000001">
    <property type="entry name" value="Aspartyl/glutamyl-tRNA(Asn/Gln) amidotransferase subunit B"/>
    <property type="match status" value="1"/>
</dbReference>
<dbReference type="NCBIfam" id="TIGR00133">
    <property type="entry name" value="gatB"/>
    <property type="match status" value="1"/>
</dbReference>
<keyword evidence="9" id="KW-0934">Plastid</keyword>
<protein>
    <recommendedName>
        <fullName evidence="9">Glutamyl-tRNA(Gln) amidotransferase subunit B, chloroplastic/mitochondrial</fullName>
        <shortName evidence="9">Glu-AdT subunit B</shortName>
        <ecNumber evidence="9">6.3.5.-</ecNumber>
    </recommendedName>
</protein>
<dbReference type="Pfam" id="PF02934">
    <property type="entry name" value="GatB_N"/>
    <property type="match status" value="1"/>
</dbReference>
<gene>
    <name evidence="9" type="primary">GATB</name>
    <name evidence="11" type="ORF">CYMTET_3774</name>
</gene>
<keyword evidence="12" id="KW-1185">Reference proteome</keyword>
<dbReference type="Pfam" id="PF02637">
    <property type="entry name" value="GatB_Yqey"/>
    <property type="match status" value="1"/>
</dbReference>
<dbReference type="GO" id="GO:0005739">
    <property type="term" value="C:mitochondrion"/>
    <property type="evidence" value="ECO:0007669"/>
    <property type="project" value="UniProtKB-SubCell"/>
</dbReference>
<dbReference type="InterPro" id="IPR003789">
    <property type="entry name" value="Asn/Gln_tRNA_amidoTrase-B-like"/>
</dbReference>
<dbReference type="PROSITE" id="PS01234">
    <property type="entry name" value="GATB"/>
    <property type="match status" value="1"/>
</dbReference>
<sequence length="483" mass="52055">MHVQIKANTKLFSASPTGAGAPPNSQVALFDAAVPGTLPVLNWGCVEAAVRTGFALGGKVNRVSHFDRKHYFYADLPLGFQITQQDHPLVTGGMLPVRVDGRKEPLSVPIQRIQLEQDTGKSLHDQHPDHSLIDLNRAGSALMEVVTEPALSSGEEAAAFVRTFQLLLRHIGTSSANMEDGSLRVDVNVSMRSGDGRQSTRCEIKNMNSIRSIVKAVEFEAARHQEVLSKNEDVARETRTFDVSSGTTHALRSKESALDYRFMPEPDLPPLVLTEEVVAELERTTPELPDVSIARLQSAHGLSAKQAATIVSIPGATRYLLAAVELAATRGVKGCDAVSLTKWLLGDLRKSLNNAQLDFSSLPASISEARLLELLEAVESSTLSARMAKPVLEAMVAGDTRPVDVVSEEVSGGAQLTDAAALQTMCKEILEAHPKQVAKFLAGKNNMMGMFVGQAMKQTSGRADPKAATSIFLELLKEYGSSR</sequence>
<evidence type="ECO:0000256" key="5">
    <source>
        <dbReference type="ARBA" id="ARBA00022917"/>
    </source>
</evidence>
<organism evidence="11 12">
    <name type="scientific">Cymbomonas tetramitiformis</name>
    <dbReference type="NCBI Taxonomy" id="36881"/>
    <lineage>
        <taxon>Eukaryota</taxon>
        <taxon>Viridiplantae</taxon>
        <taxon>Chlorophyta</taxon>
        <taxon>Pyramimonadophyceae</taxon>
        <taxon>Pyramimonadales</taxon>
        <taxon>Pyramimonadaceae</taxon>
        <taxon>Cymbomonas</taxon>
    </lineage>
</organism>
<dbReference type="InterPro" id="IPR017958">
    <property type="entry name" value="Gln-tRNA_amidoTrfase_suB_CS"/>
</dbReference>
<evidence type="ECO:0000256" key="2">
    <source>
        <dbReference type="ARBA" id="ARBA00022598"/>
    </source>
</evidence>
<evidence type="ECO:0000256" key="3">
    <source>
        <dbReference type="ARBA" id="ARBA00022741"/>
    </source>
</evidence>
<comment type="subunit">
    <text evidence="9">Subunit of the heterotrimeric GatCAB amidotransferase (AdT) complex, composed of A, B and C subunits.</text>
</comment>
<dbReference type="NCBIfam" id="NF004012">
    <property type="entry name" value="PRK05477.1-2"/>
    <property type="match status" value="1"/>
</dbReference>
<dbReference type="InterPro" id="IPR006075">
    <property type="entry name" value="Asn/Gln-tRNA_Trfase_suB/E_cat"/>
</dbReference>
<dbReference type="NCBIfam" id="NF004014">
    <property type="entry name" value="PRK05477.1-4"/>
    <property type="match status" value="1"/>
</dbReference>
<dbReference type="InterPro" id="IPR023168">
    <property type="entry name" value="GatB_Yqey_C_2"/>
</dbReference>
<evidence type="ECO:0000256" key="1">
    <source>
        <dbReference type="ARBA" id="ARBA00005306"/>
    </source>
</evidence>
<dbReference type="PANTHER" id="PTHR11659">
    <property type="entry name" value="GLUTAMYL-TRNA GLN AMIDOTRANSFERASE SUBUNIT B MITOCHONDRIAL AND PROKARYOTIC PET112-RELATED"/>
    <property type="match status" value="1"/>
</dbReference>
<evidence type="ECO:0000256" key="9">
    <source>
        <dbReference type="HAMAP-Rule" id="MF_03147"/>
    </source>
</evidence>
<feature type="domain" description="Asn/Gln amidotransferase" evidence="10">
    <location>
        <begin position="318"/>
        <end position="476"/>
    </location>
</feature>
<dbReference type="GO" id="GO:0030956">
    <property type="term" value="C:glutamyl-tRNA(Gln) amidotransferase complex"/>
    <property type="evidence" value="ECO:0007669"/>
    <property type="project" value="UniProtKB-UniRule"/>
</dbReference>
<dbReference type="GO" id="GO:0009507">
    <property type="term" value="C:chloroplast"/>
    <property type="evidence" value="ECO:0007669"/>
    <property type="project" value="UniProtKB-SubCell"/>
</dbReference>
<comment type="similarity">
    <text evidence="1 9">Belongs to the GatB/GatE family. GatB subfamily.</text>
</comment>
<dbReference type="SUPFAM" id="SSF89095">
    <property type="entry name" value="GatB/YqeY motif"/>
    <property type="match status" value="1"/>
</dbReference>
<keyword evidence="3 9" id="KW-0547">Nucleotide-binding</keyword>
<dbReference type="InterPro" id="IPR004413">
    <property type="entry name" value="GatB"/>
</dbReference>
<evidence type="ECO:0000313" key="11">
    <source>
        <dbReference type="EMBL" id="KAK3288757.1"/>
    </source>
</evidence>